<accession>A0A7N0U6J6</accession>
<dbReference type="OMA" id="QENKCEL"/>
<dbReference type="EnsemblPlants" id="Kaladp0055s0432.1.v1.1">
    <property type="protein sequence ID" value="Kaladp0055s0432.1.v1.1"/>
    <property type="gene ID" value="Kaladp0055s0432.v1.1"/>
</dbReference>
<dbReference type="AlphaFoldDB" id="A0A7N0U6J6"/>
<dbReference type="Gramene" id="Kaladp0055s0432.1.v1.1">
    <property type="protein sequence ID" value="Kaladp0055s0432.1.v1.1"/>
    <property type="gene ID" value="Kaladp0055s0432.v1.1"/>
</dbReference>
<protein>
    <submittedName>
        <fullName evidence="2">Uncharacterized protein</fullName>
    </submittedName>
</protein>
<dbReference type="PANTHER" id="PTHR35759">
    <property type="entry name" value="BNAA09G03860D PROTEIN"/>
    <property type="match status" value="1"/>
</dbReference>
<organism evidence="2 3">
    <name type="scientific">Kalanchoe fedtschenkoi</name>
    <name type="common">Lavender scallops</name>
    <name type="synonym">South American air plant</name>
    <dbReference type="NCBI Taxonomy" id="63787"/>
    <lineage>
        <taxon>Eukaryota</taxon>
        <taxon>Viridiplantae</taxon>
        <taxon>Streptophyta</taxon>
        <taxon>Embryophyta</taxon>
        <taxon>Tracheophyta</taxon>
        <taxon>Spermatophyta</taxon>
        <taxon>Magnoliopsida</taxon>
        <taxon>eudicotyledons</taxon>
        <taxon>Gunneridae</taxon>
        <taxon>Pentapetalae</taxon>
        <taxon>Saxifragales</taxon>
        <taxon>Crassulaceae</taxon>
        <taxon>Kalanchoe</taxon>
    </lineage>
</organism>
<feature type="chain" id="PRO_5029508806" evidence="1">
    <location>
        <begin position="27"/>
        <end position="218"/>
    </location>
</feature>
<dbReference type="Proteomes" id="UP000594263">
    <property type="component" value="Unplaced"/>
</dbReference>
<evidence type="ECO:0000256" key="1">
    <source>
        <dbReference type="SAM" id="SignalP"/>
    </source>
</evidence>
<evidence type="ECO:0000313" key="2">
    <source>
        <dbReference type="EnsemblPlants" id="Kaladp0055s0432.1.v1.1"/>
    </source>
</evidence>
<keyword evidence="1" id="KW-0732">Signal</keyword>
<evidence type="ECO:0000313" key="3">
    <source>
        <dbReference type="Proteomes" id="UP000594263"/>
    </source>
</evidence>
<reference evidence="2" key="1">
    <citation type="submission" date="2021-01" db="UniProtKB">
        <authorList>
            <consortium name="EnsemblPlants"/>
        </authorList>
    </citation>
    <scope>IDENTIFICATION</scope>
</reference>
<sequence>MVTPSSRFVKLAFVFSISLTVPISSSLSPPPSPPHKATVPDLLALLGSKRQASALDKKVADDLKSCLKFLVPFPHAVRGVAEFEPRRVLQSFRKSGREEEDDELVRWPPAPVMELARLAVDSGGDPAAVQRALDPTMLTVPDIEGCKEDRCELTRYAYGRRFINEDLNSYLEFLFKLIVERGPSIGLNVSLSRYDFFHGHMFLAIDSGRLGILVQCGI</sequence>
<keyword evidence="3" id="KW-1185">Reference proteome</keyword>
<name>A0A7N0U6J6_KALFE</name>
<dbReference type="PANTHER" id="PTHR35759:SF1">
    <property type="entry name" value="OS07G0673000 PROTEIN"/>
    <property type="match status" value="1"/>
</dbReference>
<proteinExistence type="predicted"/>
<feature type="signal peptide" evidence="1">
    <location>
        <begin position="1"/>
        <end position="26"/>
    </location>
</feature>